<proteinExistence type="predicted"/>
<dbReference type="PANTHER" id="PTHR32305:SF15">
    <property type="entry name" value="PROTEIN RHSA-RELATED"/>
    <property type="match status" value="1"/>
</dbReference>
<protein>
    <submittedName>
        <fullName evidence="4">RHS repeat-associated core domain-containing protein</fullName>
    </submittedName>
</protein>
<keyword evidence="5" id="KW-1185">Reference proteome</keyword>
<reference evidence="4" key="1">
    <citation type="journal article" date="2018" name="Curr. Microbiol.">
        <title>Cellulosimicrobium arenosum sp. nov., Isolated from Marine Sediment Sand.</title>
        <authorList>
            <person name="Oh M."/>
            <person name="Kim J.H."/>
            <person name="Yoon J.H."/>
            <person name="Schumann P."/>
            <person name="Kim W."/>
        </authorList>
    </citation>
    <scope>NUCLEOTIDE SEQUENCE</scope>
    <source>
        <strain evidence="4">KCTC 49039</strain>
    </source>
</reference>
<dbReference type="PANTHER" id="PTHR32305">
    <property type="match status" value="1"/>
</dbReference>
<reference evidence="4" key="2">
    <citation type="submission" date="2020-09" db="EMBL/GenBank/DDBJ databases">
        <authorList>
            <person name="Yu Y."/>
        </authorList>
    </citation>
    <scope>NUCLEOTIDE SEQUENCE</scope>
    <source>
        <strain evidence="4">KCTC 49039</strain>
    </source>
</reference>
<sequence length="1064" mass="112159">MFNLLGGNHARCVVRRWDRLVIVARCGCRRPAGELGPVSRGPAAAAAAAPAPDVWEPDPDAPEVEVGGAPPSKAWTPELSAPEGPSAARAAAPPAANEALGDTGAYTFQEFWLDGDEGDQAIKVNVGSGNLFIRSKMSELRGPGVPAVAYRVYNSQNDIDNGYIGPWREDYMITGLSISSSTTTYYDGTGARWVFTKSGSTWTSPAGVNASLTQNGDGTWTVSYNRTGEKVIFNASGWLTKRQDRNGVGITYGYSSGRVVSVTDAVGKSIGMDYLINNGAAHSLDEVGAAGRYTRFFYDSVGRMDRVNEEGAGRPFWTMTYDASDRLVTMGGDGRSIAFVYDSASRVTKVTQSRTGESSVVTSFAYTATGTTVTDPRGNTSSYEVDSKWQVTKTTDQLGRTQSQTWTANSDVQTTTDGFSTGGGQGNVTEATYDQLNNQTGITLPTGAATQALYAQGPGCTGAQSGNPYRAKCTIDPSGNTQSMTYDAAGNLTAKTDTTSGGTASTTSYTYETSAGTVCGGKAGQICSATDANNKKTTYTYSGGNLIKTTPPAPLGPTLYEYDAVGRVTKVTDGNAKATTYAYDAADRITLTTFHNGQTLTNVWTPSGLLTSEADSATGTAITYKYNLLGKQTERKVQGPTGSGYSNTVTNGYDKSGNLVSTGGLGATTYAYDVANQLTALRPTSGSCTTSGNPAANSGCVKFTYDNNGHETARIFPGGARQNTTRDTSGRPTRITATDAGGYTKADVGYSYTQGSSDRIMLQKRTSHLEQGIPVGAISSYSYDSLNRLTKAEEKNGATVNASWTYTYDKASNRTSQTRAGNTGATAGTITYTYNNANQIASTSADTTTWAYDGAGNQTRNGITGQTATYGDRLQVTASGATTYTTFGPGNDLQLKSVTGIATTTLYSSDLGLIGKDLQGANTSWTRSPDGKPIALTQVASSYYVTDHLGSVLGMFGNTGGWQGGYSYSPYGEQRSASNVGVIGSNNIRYAGGYEESANLYKLGARYYDATLGRFTQYDPAGQESNPYTYAAANPCNAKDPTGTSVVVALQECWAWPQVRLAIS</sequence>
<evidence type="ECO:0000256" key="1">
    <source>
        <dbReference type="ARBA" id="ARBA00022737"/>
    </source>
</evidence>
<organism evidence="4 5">
    <name type="scientific">Cellulosimicrobium arenosum</name>
    <dbReference type="NCBI Taxonomy" id="2708133"/>
    <lineage>
        <taxon>Bacteria</taxon>
        <taxon>Bacillati</taxon>
        <taxon>Actinomycetota</taxon>
        <taxon>Actinomycetes</taxon>
        <taxon>Micrococcales</taxon>
        <taxon>Promicromonosporaceae</taxon>
        <taxon>Cellulosimicrobium</taxon>
    </lineage>
</organism>
<evidence type="ECO:0000313" key="4">
    <source>
        <dbReference type="EMBL" id="MBD8080280.1"/>
    </source>
</evidence>
<evidence type="ECO:0000313" key="5">
    <source>
        <dbReference type="Proteomes" id="UP000610846"/>
    </source>
</evidence>
<feature type="region of interest" description="Disordered" evidence="2">
    <location>
        <begin position="47"/>
        <end position="96"/>
    </location>
</feature>
<dbReference type="InterPro" id="IPR006530">
    <property type="entry name" value="YD"/>
</dbReference>
<feature type="region of interest" description="Disordered" evidence="2">
    <location>
        <begin position="406"/>
        <end position="428"/>
    </location>
</feature>
<dbReference type="NCBIfam" id="TIGR01643">
    <property type="entry name" value="YD_repeat_2x"/>
    <property type="match status" value="2"/>
</dbReference>
<feature type="region of interest" description="Disordered" evidence="2">
    <location>
        <begin position="720"/>
        <end position="739"/>
    </location>
</feature>
<dbReference type="InterPro" id="IPR031325">
    <property type="entry name" value="RHS_repeat"/>
</dbReference>
<dbReference type="Pfam" id="PF25023">
    <property type="entry name" value="TEN_YD-shell"/>
    <property type="match status" value="1"/>
</dbReference>
<dbReference type="Pfam" id="PF05593">
    <property type="entry name" value="RHS_repeat"/>
    <property type="match status" value="2"/>
</dbReference>
<accession>A0A927J1X1</accession>
<dbReference type="NCBIfam" id="TIGR03696">
    <property type="entry name" value="Rhs_assc_core"/>
    <property type="match status" value="1"/>
</dbReference>
<evidence type="ECO:0000256" key="2">
    <source>
        <dbReference type="SAM" id="MobiDB-lite"/>
    </source>
</evidence>
<feature type="domain" description="Teneurin-like YD-shell" evidence="3">
    <location>
        <begin position="933"/>
        <end position="1019"/>
    </location>
</feature>
<comment type="caution">
    <text evidence="4">The sequence shown here is derived from an EMBL/GenBank/DDBJ whole genome shotgun (WGS) entry which is preliminary data.</text>
</comment>
<gene>
    <name evidence="4" type="ORF">IF651_14575</name>
</gene>
<name>A0A927J1X1_9MICO</name>
<keyword evidence="1" id="KW-0677">Repeat</keyword>
<evidence type="ECO:0000259" key="3">
    <source>
        <dbReference type="Pfam" id="PF25023"/>
    </source>
</evidence>
<dbReference type="InterPro" id="IPR056823">
    <property type="entry name" value="TEN-like_YD-shell"/>
</dbReference>
<feature type="compositionally biased region" description="Polar residues" evidence="2">
    <location>
        <begin position="406"/>
        <end position="419"/>
    </location>
</feature>
<dbReference type="EMBL" id="JACYHB010000014">
    <property type="protein sequence ID" value="MBD8080280.1"/>
    <property type="molecule type" value="Genomic_DNA"/>
</dbReference>
<feature type="compositionally biased region" description="Polar residues" evidence="2">
    <location>
        <begin position="721"/>
        <end position="731"/>
    </location>
</feature>
<dbReference type="InterPro" id="IPR050708">
    <property type="entry name" value="T6SS_VgrG/RHS"/>
</dbReference>
<feature type="compositionally biased region" description="Low complexity" evidence="2">
    <location>
        <begin position="81"/>
        <end position="96"/>
    </location>
</feature>
<dbReference type="AlphaFoldDB" id="A0A927J1X1"/>
<dbReference type="InterPro" id="IPR022385">
    <property type="entry name" value="Rhs_assc_core"/>
</dbReference>
<dbReference type="Gene3D" id="2.180.10.10">
    <property type="entry name" value="RHS repeat-associated core"/>
    <property type="match status" value="2"/>
</dbReference>
<dbReference type="Proteomes" id="UP000610846">
    <property type="component" value="Unassembled WGS sequence"/>
</dbReference>